<evidence type="ECO:0000256" key="3">
    <source>
        <dbReference type="SAM" id="Phobius"/>
    </source>
</evidence>
<feature type="domain" description="T-SNARE coiled-coil homology" evidence="4">
    <location>
        <begin position="204"/>
        <end position="254"/>
    </location>
</feature>
<keyword evidence="2" id="KW-0175">Coiled coil</keyword>
<dbReference type="PANTHER" id="PTHR19957">
    <property type="entry name" value="SYNTAXIN"/>
    <property type="match status" value="1"/>
</dbReference>
<reference evidence="5" key="3">
    <citation type="submission" date="2025-09" db="UniProtKB">
        <authorList>
            <consortium name="Ensembl"/>
        </authorList>
    </citation>
    <scope>IDENTIFICATION</scope>
</reference>
<keyword evidence="3" id="KW-1133">Transmembrane helix</keyword>
<dbReference type="PANTHER" id="PTHR19957:SF36">
    <property type="entry name" value="SYNTAXIN-2"/>
    <property type="match status" value="1"/>
</dbReference>
<evidence type="ECO:0000313" key="6">
    <source>
        <dbReference type="Proteomes" id="UP000005225"/>
    </source>
</evidence>
<reference evidence="6" key="1">
    <citation type="submission" date="2011-03" db="EMBL/GenBank/DDBJ databases">
        <title>Version 3 of the genome sequence of Otolemur garnettii (Bushbaby).</title>
        <authorList>
            <consortium name="The Broad Institute Genome Sequencing Platform"/>
            <person name="Di Palma F."/>
            <person name="Johnson J."/>
            <person name="Lander E.S."/>
            <person name="Lindblad-Toh K."/>
            <person name="Jaffe D.B."/>
            <person name="Gnerre S."/>
            <person name="MacCallum I."/>
            <person name="Przybylski D."/>
            <person name="Ribeiro F.J."/>
            <person name="Burton J.N."/>
            <person name="Walker B.J."/>
            <person name="Sharpe T."/>
            <person name="Hall G."/>
        </authorList>
    </citation>
    <scope>NUCLEOTIDE SEQUENCE [LARGE SCALE GENOMIC DNA]</scope>
</reference>
<comment type="similarity">
    <text evidence="1">Belongs to the syntaxin family.</text>
</comment>
<dbReference type="GO" id="GO:0048278">
    <property type="term" value="P:vesicle docking"/>
    <property type="evidence" value="ECO:0007669"/>
    <property type="project" value="TreeGrafter"/>
</dbReference>
<dbReference type="GO" id="GO:0005484">
    <property type="term" value="F:SNAP receptor activity"/>
    <property type="evidence" value="ECO:0007669"/>
    <property type="project" value="TreeGrafter"/>
</dbReference>
<organism evidence="5 6">
    <name type="scientific">Otolemur garnettii</name>
    <name type="common">Small-eared galago</name>
    <name type="synonym">Garnett's greater bushbaby</name>
    <dbReference type="NCBI Taxonomy" id="30611"/>
    <lineage>
        <taxon>Eukaryota</taxon>
        <taxon>Metazoa</taxon>
        <taxon>Chordata</taxon>
        <taxon>Craniata</taxon>
        <taxon>Vertebrata</taxon>
        <taxon>Euteleostomi</taxon>
        <taxon>Mammalia</taxon>
        <taxon>Eutheria</taxon>
        <taxon>Euarchontoglires</taxon>
        <taxon>Primates</taxon>
        <taxon>Strepsirrhini</taxon>
        <taxon>Lorisiformes</taxon>
        <taxon>Galagidae</taxon>
        <taxon>Otolemur</taxon>
    </lineage>
</organism>
<keyword evidence="3" id="KW-0812">Transmembrane</keyword>
<dbReference type="OMA" id="ARRIVMW"/>
<dbReference type="InterPro" id="IPR045242">
    <property type="entry name" value="Syntaxin"/>
</dbReference>
<dbReference type="eggNOG" id="KOG0810">
    <property type="taxonomic scope" value="Eukaryota"/>
</dbReference>
<dbReference type="STRING" id="30611.ENSOGAP00000022023"/>
<dbReference type="GO" id="GO:0000149">
    <property type="term" value="F:SNARE binding"/>
    <property type="evidence" value="ECO:0007669"/>
    <property type="project" value="TreeGrafter"/>
</dbReference>
<dbReference type="HOGENOM" id="CLU_042423_2_2_1"/>
<keyword evidence="6" id="KW-1185">Reference proteome</keyword>
<sequence>CRPAVELMASRQNDDDGDTITAIKEDHFMENFFYQCEEIRSSSSKICQYAEEVKENYIIMFPALHTEGGKLHHHAEDVKENCTIVLKKLKSTEQSFDQNESELHFRRTHNWVLSELFMETMAENNQSHSLFWEHSWKAVGGSPGQELEDILESSETYFICNIISDSQITRQALDEITSPHKDIVKLETRVCELHDTLMVETQGEMINNVEKNVLNATDYGEHDKGETKAVKHHSKARRIVMWIIILVIILFVMVRIILAMTSSW</sequence>
<dbReference type="EMBL" id="AAQR03040548">
    <property type="status" value="NOT_ANNOTATED_CDS"/>
    <property type="molecule type" value="Genomic_DNA"/>
</dbReference>
<dbReference type="InterPro" id="IPR000727">
    <property type="entry name" value="T_SNARE_dom"/>
</dbReference>
<dbReference type="Pfam" id="PF05739">
    <property type="entry name" value="SNARE"/>
    <property type="match status" value="1"/>
</dbReference>
<evidence type="ECO:0000256" key="1">
    <source>
        <dbReference type="ARBA" id="ARBA00009063"/>
    </source>
</evidence>
<accession>H0Y0Y0</accession>
<dbReference type="SUPFAM" id="SSF47661">
    <property type="entry name" value="t-snare proteins"/>
    <property type="match status" value="1"/>
</dbReference>
<dbReference type="InParanoid" id="H0Y0Y0"/>
<reference evidence="5" key="2">
    <citation type="submission" date="2025-08" db="UniProtKB">
        <authorList>
            <consortium name="Ensembl"/>
        </authorList>
    </citation>
    <scope>IDENTIFICATION</scope>
</reference>
<dbReference type="Proteomes" id="UP000005225">
    <property type="component" value="Unassembled WGS sequence"/>
</dbReference>
<dbReference type="GO" id="GO:0031201">
    <property type="term" value="C:SNARE complex"/>
    <property type="evidence" value="ECO:0007669"/>
    <property type="project" value="TreeGrafter"/>
</dbReference>
<evidence type="ECO:0000256" key="2">
    <source>
        <dbReference type="ARBA" id="ARBA00023054"/>
    </source>
</evidence>
<dbReference type="Gene3D" id="1.20.58.70">
    <property type="match status" value="1"/>
</dbReference>
<dbReference type="GO" id="GO:0006886">
    <property type="term" value="P:intracellular protein transport"/>
    <property type="evidence" value="ECO:0007669"/>
    <property type="project" value="TreeGrafter"/>
</dbReference>
<dbReference type="AlphaFoldDB" id="H0Y0Y0"/>
<protein>
    <recommendedName>
        <fullName evidence="4">t-SNARE coiled-coil homology domain-containing protein</fullName>
    </recommendedName>
</protein>
<evidence type="ECO:0000313" key="5">
    <source>
        <dbReference type="Ensembl" id="ENSOGAP00000022023.1"/>
    </source>
</evidence>
<dbReference type="GO" id="GO:0008021">
    <property type="term" value="C:synaptic vesicle"/>
    <property type="evidence" value="ECO:0007669"/>
    <property type="project" value="TreeGrafter"/>
</dbReference>
<proteinExistence type="inferred from homology"/>
<keyword evidence="3" id="KW-0472">Membrane</keyword>
<dbReference type="GO" id="GO:0048787">
    <property type="term" value="C:presynaptic active zone membrane"/>
    <property type="evidence" value="ECO:0007669"/>
    <property type="project" value="TreeGrafter"/>
</dbReference>
<name>H0Y0Y0_OTOGA</name>
<dbReference type="GO" id="GO:0031629">
    <property type="term" value="P:synaptic vesicle fusion to presynaptic active zone membrane"/>
    <property type="evidence" value="ECO:0007669"/>
    <property type="project" value="TreeGrafter"/>
</dbReference>
<feature type="transmembrane region" description="Helical" evidence="3">
    <location>
        <begin position="239"/>
        <end position="258"/>
    </location>
</feature>
<dbReference type="Ensembl" id="ENSOGAT00000026930.1">
    <property type="protein sequence ID" value="ENSOGAP00000022023.1"/>
    <property type="gene ID" value="ENSOGAG00000026077.1"/>
</dbReference>
<dbReference type="InterPro" id="IPR010989">
    <property type="entry name" value="SNARE"/>
</dbReference>
<dbReference type="GeneTree" id="ENSGT01100000264843"/>
<dbReference type="Gene3D" id="1.20.5.110">
    <property type="match status" value="1"/>
</dbReference>
<evidence type="ECO:0000259" key="4">
    <source>
        <dbReference type="Pfam" id="PF05739"/>
    </source>
</evidence>